<dbReference type="Pfam" id="PF04307">
    <property type="entry name" value="YdjM"/>
    <property type="match status" value="1"/>
</dbReference>
<feature type="transmembrane region" description="Helical" evidence="1">
    <location>
        <begin position="57"/>
        <end position="79"/>
    </location>
</feature>
<protein>
    <submittedName>
        <fullName evidence="2">Metal-dependent hydrolase</fullName>
    </submittedName>
</protein>
<keyword evidence="3" id="KW-1185">Reference proteome</keyword>
<dbReference type="EMBL" id="JAMQOS010000001">
    <property type="protein sequence ID" value="MDS0281679.1"/>
    <property type="molecule type" value="Genomic_DNA"/>
</dbReference>
<keyword evidence="1" id="KW-0472">Membrane</keyword>
<evidence type="ECO:0000313" key="3">
    <source>
        <dbReference type="Proteomes" id="UP001268864"/>
    </source>
</evidence>
<comment type="caution">
    <text evidence="2">The sequence shown here is derived from an EMBL/GenBank/DDBJ whole genome shotgun (WGS) entry which is preliminary data.</text>
</comment>
<keyword evidence="2" id="KW-0378">Hydrolase</keyword>
<sequence>MYRLGHQGAALVAYAPLGLALLVAARPTLAVVGGGVSLALASVPDVDQRLPGVAHRGVTHTLGFALAVGVGLGAAGWLLGRGAGVDTAAEFAAVGFAVGTTVVVSHLLADVITPMGITPFWPVSDRHYTLDICRADNAAANYALLGLGIAVTVAVLAVAPR</sequence>
<name>A0ABU2FLN2_9EURY</name>
<evidence type="ECO:0000256" key="1">
    <source>
        <dbReference type="SAM" id="Phobius"/>
    </source>
</evidence>
<dbReference type="Proteomes" id="UP001268864">
    <property type="component" value="Unassembled WGS sequence"/>
</dbReference>
<keyword evidence="1" id="KW-1133">Transmembrane helix</keyword>
<organism evidence="2 3">
    <name type="scientific">Haloarcula onubensis</name>
    <dbReference type="NCBI Taxonomy" id="2950539"/>
    <lineage>
        <taxon>Archaea</taxon>
        <taxon>Methanobacteriati</taxon>
        <taxon>Methanobacteriota</taxon>
        <taxon>Stenosarchaea group</taxon>
        <taxon>Halobacteria</taxon>
        <taxon>Halobacteriales</taxon>
        <taxon>Haloarculaceae</taxon>
        <taxon>Haloarcula</taxon>
    </lineage>
</organism>
<feature type="transmembrane region" description="Helical" evidence="1">
    <location>
        <begin position="139"/>
        <end position="159"/>
    </location>
</feature>
<keyword evidence="1" id="KW-0812">Transmembrane</keyword>
<dbReference type="GO" id="GO:0016787">
    <property type="term" value="F:hydrolase activity"/>
    <property type="evidence" value="ECO:0007669"/>
    <property type="project" value="UniProtKB-KW"/>
</dbReference>
<accession>A0ABU2FLN2</accession>
<dbReference type="InterPro" id="IPR007404">
    <property type="entry name" value="YdjM-like"/>
</dbReference>
<dbReference type="RefSeq" id="WP_310899510.1">
    <property type="nucleotide sequence ID" value="NZ_JAMQOS010000001.1"/>
</dbReference>
<evidence type="ECO:0000313" key="2">
    <source>
        <dbReference type="EMBL" id="MDS0281679.1"/>
    </source>
</evidence>
<reference evidence="2 3" key="1">
    <citation type="submission" date="2022-06" db="EMBL/GenBank/DDBJ databases">
        <title>Halomicroarcula sp. a new haloarchaeum isolate from saline soil.</title>
        <authorList>
            <person name="Strakova D."/>
            <person name="Galisteo C."/>
            <person name="Sanchez-Porro C."/>
            <person name="Ventosa A."/>
        </authorList>
    </citation>
    <scope>NUCLEOTIDE SEQUENCE [LARGE SCALE GENOMIC DNA]</scope>
    <source>
        <strain evidence="2 3">S3CR25-11</strain>
    </source>
</reference>
<feature type="transmembrane region" description="Helical" evidence="1">
    <location>
        <begin position="91"/>
        <end position="109"/>
    </location>
</feature>
<gene>
    <name evidence="2" type="ORF">NDI86_06055</name>
</gene>
<proteinExistence type="predicted"/>